<evidence type="ECO:0000256" key="1">
    <source>
        <dbReference type="ARBA" id="ARBA00022617"/>
    </source>
</evidence>
<sequence length="153" mass="16417">MNIRRLPALLCVLALASCATPPDSETKPLGENVLGKDAIHAAKHGPVDFVAHVKPVLEAKCVMCHNRQALPGHMSLASHKEALRTKALGTYIVPGHPETSLLVANVKTVHQNVSVMPAVGERLTKDEYAIINKWVKEGAAWPAGKAGTLKIIR</sequence>
<evidence type="ECO:0000313" key="7">
    <source>
        <dbReference type="EMBL" id="MFC5453893.1"/>
    </source>
</evidence>
<dbReference type="Proteomes" id="UP001596052">
    <property type="component" value="Unassembled WGS sequence"/>
</dbReference>
<organism evidence="7 8">
    <name type="scientific">Prosthecobacter fluviatilis</name>
    <dbReference type="NCBI Taxonomy" id="445931"/>
    <lineage>
        <taxon>Bacteria</taxon>
        <taxon>Pseudomonadati</taxon>
        <taxon>Verrucomicrobiota</taxon>
        <taxon>Verrucomicrobiia</taxon>
        <taxon>Verrucomicrobiales</taxon>
        <taxon>Verrucomicrobiaceae</taxon>
        <taxon>Prosthecobacter</taxon>
    </lineage>
</organism>
<keyword evidence="1 4" id="KW-0349">Heme</keyword>
<keyword evidence="8" id="KW-1185">Reference proteome</keyword>
<accession>A0ABW0KMA6</accession>
<evidence type="ECO:0000256" key="4">
    <source>
        <dbReference type="PROSITE-ProRule" id="PRU00433"/>
    </source>
</evidence>
<evidence type="ECO:0000313" key="8">
    <source>
        <dbReference type="Proteomes" id="UP001596052"/>
    </source>
</evidence>
<dbReference type="PANTHER" id="PTHR35889">
    <property type="entry name" value="CYCLOINULO-OLIGOSACCHARIDE FRUCTANOTRANSFERASE-RELATED"/>
    <property type="match status" value="1"/>
</dbReference>
<evidence type="ECO:0000259" key="6">
    <source>
        <dbReference type="PROSITE" id="PS51007"/>
    </source>
</evidence>
<name>A0ABW0KMA6_9BACT</name>
<dbReference type="PANTHER" id="PTHR35889:SF3">
    <property type="entry name" value="F-BOX DOMAIN-CONTAINING PROTEIN"/>
    <property type="match status" value="1"/>
</dbReference>
<keyword evidence="5" id="KW-0732">Signal</keyword>
<feature type="signal peptide" evidence="5">
    <location>
        <begin position="1"/>
        <end position="19"/>
    </location>
</feature>
<dbReference type="PROSITE" id="PS51007">
    <property type="entry name" value="CYTC"/>
    <property type="match status" value="1"/>
</dbReference>
<gene>
    <name evidence="7" type="ORF">ACFQDI_03410</name>
</gene>
<evidence type="ECO:0000256" key="3">
    <source>
        <dbReference type="ARBA" id="ARBA00023004"/>
    </source>
</evidence>
<dbReference type="Pfam" id="PF07635">
    <property type="entry name" value="PSCyt1"/>
    <property type="match status" value="1"/>
</dbReference>
<feature type="chain" id="PRO_5046085578" evidence="5">
    <location>
        <begin position="20"/>
        <end position="153"/>
    </location>
</feature>
<evidence type="ECO:0000256" key="5">
    <source>
        <dbReference type="SAM" id="SignalP"/>
    </source>
</evidence>
<dbReference type="Gene3D" id="1.10.760.10">
    <property type="entry name" value="Cytochrome c-like domain"/>
    <property type="match status" value="1"/>
</dbReference>
<dbReference type="PROSITE" id="PS51257">
    <property type="entry name" value="PROKAR_LIPOPROTEIN"/>
    <property type="match status" value="1"/>
</dbReference>
<keyword evidence="2 4" id="KW-0479">Metal-binding</keyword>
<dbReference type="RefSeq" id="WP_377163415.1">
    <property type="nucleotide sequence ID" value="NZ_JBHSMQ010000001.1"/>
</dbReference>
<keyword evidence="3 4" id="KW-0408">Iron</keyword>
<feature type="domain" description="Cytochrome c" evidence="6">
    <location>
        <begin position="40"/>
        <end position="139"/>
    </location>
</feature>
<comment type="caution">
    <text evidence="7">The sequence shown here is derived from an EMBL/GenBank/DDBJ whole genome shotgun (WGS) entry which is preliminary data.</text>
</comment>
<reference evidence="8" key="1">
    <citation type="journal article" date="2019" name="Int. J. Syst. Evol. Microbiol.">
        <title>The Global Catalogue of Microorganisms (GCM) 10K type strain sequencing project: providing services to taxonomists for standard genome sequencing and annotation.</title>
        <authorList>
            <consortium name="The Broad Institute Genomics Platform"/>
            <consortium name="The Broad Institute Genome Sequencing Center for Infectious Disease"/>
            <person name="Wu L."/>
            <person name="Ma J."/>
        </authorList>
    </citation>
    <scope>NUCLEOTIDE SEQUENCE [LARGE SCALE GENOMIC DNA]</scope>
    <source>
        <strain evidence="8">CGMCC 4.1469</strain>
    </source>
</reference>
<dbReference type="EMBL" id="JBHSMQ010000001">
    <property type="protein sequence ID" value="MFC5453893.1"/>
    <property type="molecule type" value="Genomic_DNA"/>
</dbReference>
<dbReference type="InterPro" id="IPR011429">
    <property type="entry name" value="Cyt_c_Planctomycete-type"/>
</dbReference>
<evidence type="ECO:0000256" key="2">
    <source>
        <dbReference type="ARBA" id="ARBA00022723"/>
    </source>
</evidence>
<protein>
    <submittedName>
        <fullName evidence="7">C-type cytochrome domain-containing protein</fullName>
    </submittedName>
</protein>
<dbReference type="InterPro" id="IPR036909">
    <property type="entry name" value="Cyt_c-like_dom_sf"/>
</dbReference>
<proteinExistence type="predicted"/>
<dbReference type="InterPro" id="IPR009056">
    <property type="entry name" value="Cyt_c-like_dom"/>
</dbReference>
<dbReference type="SUPFAM" id="SSF46626">
    <property type="entry name" value="Cytochrome c"/>
    <property type="match status" value="1"/>
</dbReference>